<feature type="domain" description="FAD dependent oxidoreductase" evidence="1">
    <location>
        <begin position="16"/>
        <end position="370"/>
    </location>
</feature>
<dbReference type="SUPFAM" id="SSF51905">
    <property type="entry name" value="FAD/NAD(P)-binding domain"/>
    <property type="match status" value="1"/>
</dbReference>
<dbReference type="EC" id="1.-.-.-" evidence="2"/>
<dbReference type="AlphaFoldDB" id="A0AA49GD35"/>
<dbReference type="InterPro" id="IPR006076">
    <property type="entry name" value="FAD-dep_OxRdtase"/>
</dbReference>
<name>A0AA49GD35_9BACT</name>
<dbReference type="GO" id="GO:0005737">
    <property type="term" value="C:cytoplasm"/>
    <property type="evidence" value="ECO:0007669"/>
    <property type="project" value="TreeGrafter"/>
</dbReference>
<sequence length="376" mass="42063">MMLSFWERESLSKYNYIIIGGGIVGCSTAYHLKRKYPKADIAIVERGIFPSGASSKNAGFACFGSITELVDDRKGLSENEQVALVEKRWKGLQLLQNILGNKNIGLEENGGFELIRKAELPALEYIDHYNSLLKGIFKKDVYSLDSSLINNFGFNKDELETIVVNSFEGQINTGEMIKSWWSACSELGIKFFTASEVEEINEHDHHVSLKCKTSFDSIDLIAEKVAICTNAFAHKWLKEEDINPGRGMVMITKPIEDLKFKGVFHYEEGYFYFRNVGNRVLIGGGRNLDKETENTSSFGINPKIKSSILDDLNNLILPNQNFTIDMEWSGIMAFGRNKSPIIKKTSDRIAVGVRLGGMGVAIGTQVGEELHHLLAD</sequence>
<dbReference type="Gene3D" id="3.30.9.10">
    <property type="entry name" value="D-Amino Acid Oxidase, subunit A, domain 2"/>
    <property type="match status" value="1"/>
</dbReference>
<dbReference type="Pfam" id="PF01266">
    <property type="entry name" value="DAO"/>
    <property type="match status" value="1"/>
</dbReference>
<accession>A0AA49GD35</accession>
<dbReference type="PANTHER" id="PTHR13847">
    <property type="entry name" value="SARCOSINE DEHYDROGENASE-RELATED"/>
    <property type="match status" value="1"/>
</dbReference>
<dbReference type="GO" id="GO:0016491">
    <property type="term" value="F:oxidoreductase activity"/>
    <property type="evidence" value="ECO:0007669"/>
    <property type="project" value="UniProtKB-KW"/>
</dbReference>
<dbReference type="RefSeq" id="WP_322346664.1">
    <property type="nucleotide sequence ID" value="NZ_CP129968.2"/>
</dbReference>
<gene>
    <name evidence="2" type="ORF">QYS47_21685</name>
</gene>
<dbReference type="InterPro" id="IPR036188">
    <property type="entry name" value="FAD/NAD-bd_sf"/>
</dbReference>
<proteinExistence type="predicted"/>
<organism evidence="2">
    <name type="scientific">Marivirga arenosa</name>
    <dbReference type="NCBI Taxonomy" id="3059076"/>
    <lineage>
        <taxon>Bacteria</taxon>
        <taxon>Pseudomonadati</taxon>
        <taxon>Bacteroidota</taxon>
        <taxon>Cytophagia</taxon>
        <taxon>Cytophagales</taxon>
        <taxon>Marivirgaceae</taxon>
        <taxon>Marivirga</taxon>
    </lineage>
</organism>
<evidence type="ECO:0000259" key="1">
    <source>
        <dbReference type="Pfam" id="PF01266"/>
    </source>
</evidence>
<dbReference type="PANTHER" id="PTHR13847:SF281">
    <property type="entry name" value="FAD DEPENDENT OXIDOREDUCTASE DOMAIN-CONTAINING PROTEIN"/>
    <property type="match status" value="1"/>
</dbReference>
<dbReference type="EMBL" id="CP129968">
    <property type="protein sequence ID" value="WKK83249.2"/>
    <property type="molecule type" value="Genomic_DNA"/>
</dbReference>
<reference evidence="2" key="1">
    <citation type="submission" date="2023-08" db="EMBL/GenBank/DDBJ databases">
        <title>Comparative genomics and taxonomic characterization of three novel marine species of genus Marivirga.</title>
        <authorList>
            <person name="Muhammad N."/>
            <person name="Kim S.-G."/>
        </authorList>
    </citation>
    <scope>NUCLEOTIDE SEQUENCE</scope>
    <source>
        <strain evidence="2">BKB1-2</strain>
    </source>
</reference>
<protein>
    <submittedName>
        <fullName evidence="2">FAD-dependent oxidoreductase</fullName>
        <ecNumber evidence="2">1.-.-.-</ecNumber>
    </submittedName>
</protein>
<keyword evidence="2" id="KW-0560">Oxidoreductase</keyword>
<dbReference type="Gene3D" id="3.50.50.60">
    <property type="entry name" value="FAD/NAD(P)-binding domain"/>
    <property type="match status" value="1"/>
</dbReference>
<evidence type="ECO:0000313" key="2">
    <source>
        <dbReference type="EMBL" id="WKK83249.2"/>
    </source>
</evidence>
<dbReference type="KEGG" id="marp:QYS47_21685"/>
<dbReference type="Proteomes" id="UP001232019">
    <property type="component" value="Chromosome"/>
</dbReference>